<evidence type="ECO:0000313" key="4">
    <source>
        <dbReference type="EMBL" id="KAJ5115962.1"/>
    </source>
</evidence>
<sequence length="300" mass="33085">MAATLQGHQVHPNGRTWKTHFPKGDLWVFGYGSLIWKPPPHYGKIMISASESGFQDKPGSNFGNPKTGINPEREQQADSRGVFDQASTDHRGTPEQPGRVVTVIEREFWKTLDDPLAKLESESASTKVWGAAYHIPASHAEEVHDYLDEREVDGYSAHFTPFYPVSGPEPENPSASASASGSENSPQLESQSSTCMVYIGQPSNPQFLREYARREPQDVARVISAGHGASGKNTEYLFLLEKSLEGIGLGSADVHVTDLVRRVKGIEARGLAEREEEEAEREVERNLAGESEVERRGSIE</sequence>
<feature type="region of interest" description="Disordered" evidence="3">
    <location>
        <begin position="53"/>
        <end position="78"/>
    </location>
</feature>
<dbReference type="GO" id="GO:0005737">
    <property type="term" value="C:cytoplasm"/>
    <property type="evidence" value="ECO:0007669"/>
    <property type="project" value="TreeGrafter"/>
</dbReference>
<evidence type="ECO:0000256" key="1">
    <source>
        <dbReference type="ARBA" id="ARBA00012344"/>
    </source>
</evidence>
<dbReference type="GO" id="GO:0006751">
    <property type="term" value="P:glutathione catabolic process"/>
    <property type="evidence" value="ECO:0007669"/>
    <property type="project" value="InterPro"/>
</dbReference>
<comment type="caution">
    <text evidence="4">The sequence shown here is derived from an EMBL/GenBank/DDBJ whole genome shotgun (WGS) entry which is preliminary data.</text>
</comment>
<feature type="compositionally biased region" description="Basic and acidic residues" evidence="3">
    <location>
        <begin position="282"/>
        <end position="300"/>
    </location>
</feature>
<reference evidence="4" key="2">
    <citation type="journal article" date="2023" name="IMA Fungus">
        <title>Comparative genomic study of the Penicillium genus elucidates a diverse pangenome and 15 lateral gene transfer events.</title>
        <authorList>
            <person name="Petersen C."/>
            <person name="Sorensen T."/>
            <person name="Nielsen M.R."/>
            <person name="Sondergaard T.E."/>
            <person name="Sorensen J.L."/>
            <person name="Fitzpatrick D.A."/>
            <person name="Frisvad J.C."/>
            <person name="Nielsen K.L."/>
        </authorList>
    </citation>
    <scope>NUCLEOTIDE SEQUENCE</scope>
    <source>
        <strain evidence="4">IBT 30069</strain>
    </source>
</reference>
<dbReference type="InterPro" id="IPR006840">
    <property type="entry name" value="ChaC"/>
</dbReference>
<dbReference type="Pfam" id="PF04752">
    <property type="entry name" value="ChaC"/>
    <property type="match status" value="2"/>
</dbReference>
<feature type="region of interest" description="Disordered" evidence="3">
    <location>
        <begin position="161"/>
        <end position="192"/>
    </location>
</feature>
<dbReference type="PANTHER" id="PTHR12192">
    <property type="entry name" value="CATION TRANSPORT PROTEIN CHAC-RELATED"/>
    <property type="match status" value="1"/>
</dbReference>
<dbReference type="AlphaFoldDB" id="A0A9W9GBV8"/>
<dbReference type="EC" id="4.3.2.7" evidence="1"/>
<proteinExistence type="predicted"/>
<evidence type="ECO:0000256" key="2">
    <source>
        <dbReference type="ARBA" id="ARBA00023239"/>
    </source>
</evidence>
<dbReference type="OrthoDB" id="1933483at2759"/>
<dbReference type="Proteomes" id="UP001149165">
    <property type="component" value="Unassembled WGS sequence"/>
</dbReference>
<dbReference type="EMBL" id="JAPQKH010000001">
    <property type="protein sequence ID" value="KAJ5115962.1"/>
    <property type="molecule type" value="Genomic_DNA"/>
</dbReference>
<keyword evidence="5" id="KW-1185">Reference proteome</keyword>
<dbReference type="GO" id="GO:0061928">
    <property type="term" value="F:glutathione specific gamma-glutamylcyclotransferase activity"/>
    <property type="evidence" value="ECO:0007669"/>
    <property type="project" value="UniProtKB-EC"/>
</dbReference>
<evidence type="ECO:0000313" key="5">
    <source>
        <dbReference type="Proteomes" id="UP001149165"/>
    </source>
</evidence>
<protein>
    <recommendedName>
        <fullName evidence="1">glutathione-specific gamma-glutamylcyclotransferase</fullName>
        <ecNumber evidence="1">4.3.2.7</ecNumber>
    </recommendedName>
</protein>
<keyword evidence="2" id="KW-0456">Lyase</keyword>
<organism evidence="4 5">
    <name type="scientific">Penicillium angulare</name>
    <dbReference type="NCBI Taxonomy" id="116970"/>
    <lineage>
        <taxon>Eukaryota</taxon>
        <taxon>Fungi</taxon>
        <taxon>Dikarya</taxon>
        <taxon>Ascomycota</taxon>
        <taxon>Pezizomycotina</taxon>
        <taxon>Eurotiomycetes</taxon>
        <taxon>Eurotiomycetidae</taxon>
        <taxon>Eurotiales</taxon>
        <taxon>Aspergillaceae</taxon>
        <taxon>Penicillium</taxon>
    </lineage>
</organism>
<name>A0A9W9GBV8_9EURO</name>
<accession>A0A9W9GBV8</accession>
<evidence type="ECO:0000256" key="3">
    <source>
        <dbReference type="SAM" id="MobiDB-lite"/>
    </source>
</evidence>
<feature type="region of interest" description="Disordered" evidence="3">
    <location>
        <begin position="270"/>
        <end position="300"/>
    </location>
</feature>
<feature type="compositionally biased region" description="Low complexity" evidence="3">
    <location>
        <begin position="166"/>
        <end position="186"/>
    </location>
</feature>
<gene>
    <name evidence="4" type="ORF">N7456_000310</name>
</gene>
<reference evidence="4" key="1">
    <citation type="submission" date="2022-11" db="EMBL/GenBank/DDBJ databases">
        <authorList>
            <person name="Petersen C."/>
        </authorList>
    </citation>
    <scope>NUCLEOTIDE SEQUENCE</scope>
    <source>
        <strain evidence="4">IBT 30069</strain>
    </source>
</reference>
<dbReference type="PANTHER" id="PTHR12192:SF2">
    <property type="entry name" value="GLUTATHIONE-SPECIFIC GAMMA-GLUTAMYLCYCLOTRANSFERASE 2"/>
    <property type="match status" value="1"/>
</dbReference>